<accession>A0AAW0RRS0</accession>
<evidence type="ECO:0000313" key="2">
    <source>
        <dbReference type="Proteomes" id="UP001397290"/>
    </source>
</evidence>
<organism evidence="1 2">
    <name type="scientific">Beauveria asiatica</name>
    <dbReference type="NCBI Taxonomy" id="1069075"/>
    <lineage>
        <taxon>Eukaryota</taxon>
        <taxon>Fungi</taxon>
        <taxon>Dikarya</taxon>
        <taxon>Ascomycota</taxon>
        <taxon>Pezizomycotina</taxon>
        <taxon>Sordariomycetes</taxon>
        <taxon>Hypocreomycetidae</taxon>
        <taxon>Hypocreales</taxon>
        <taxon>Cordycipitaceae</taxon>
        <taxon>Beauveria</taxon>
    </lineage>
</organism>
<dbReference type="EMBL" id="JAAHCF010000359">
    <property type="protein sequence ID" value="KAK8144720.1"/>
    <property type="molecule type" value="Genomic_DNA"/>
</dbReference>
<gene>
    <name evidence="1" type="ORF">G3M48_005412</name>
</gene>
<evidence type="ECO:0000313" key="1">
    <source>
        <dbReference type="EMBL" id="KAK8144720.1"/>
    </source>
</evidence>
<sequence length="157" mass="17348">MDSARKALDFNAYILPLTAIRDQDSLWVLEYESLRLLGTLHTPLRHNTSTRHLFWASGAISGLATAIDTGTTPKVSQSWFKAMYLRLTLSKSIGEKSPVSPDLSRLNGNLALALGYLIHLSSAWLIADTLHDENAQQLLEAELAYAVRRIGAGRESK</sequence>
<keyword evidence="2" id="KW-1185">Reference proteome</keyword>
<dbReference type="AlphaFoldDB" id="A0AAW0RRS0"/>
<protein>
    <submittedName>
        <fullName evidence="1">Uncharacterized protein</fullName>
    </submittedName>
</protein>
<dbReference type="Proteomes" id="UP001397290">
    <property type="component" value="Unassembled WGS sequence"/>
</dbReference>
<reference evidence="1 2" key="1">
    <citation type="submission" date="2020-02" db="EMBL/GenBank/DDBJ databases">
        <title>Comparative genomics of the hypocrealean fungal genus Beauvera.</title>
        <authorList>
            <person name="Showalter D.N."/>
            <person name="Bushley K.E."/>
            <person name="Rehner S.A."/>
        </authorList>
    </citation>
    <scope>NUCLEOTIDE SEQUENCE [LARGE SCALE GENOMIC DNA]</scope>
    <source>
        <strain evidence="1 2">ARSEF4384</strain>
    </source>
</reference>
<proteinExistence type="predicted"/>
<name>A0AAW0RRS0_9HYPO</name>
<comment type="caution">
    <text evidence="1">The sequence shown here is derived from an EMBL/GenBank/DDBJ whole genome shotgun (WGS) entry which is preliminary data.</text>
</comment>